<organism evidence="5 6">
    <name type="scientific">Nitrincola iocasae</name>
    <dbReference type="NCBI Taxonomy" id="2614693"/>
    <lineage>
        <taxon>Bacteria</taxon>
        <taxon>Pseudomonadati</taxon>
        <taxon>Pseudomonadota</taxon>
        <taxon>Gammaproteobacteria</taxon>
        <taxon>Oceanospirillales</taxon>
        <taxon>Oceanospirillaceae</taxon>
        <taxon>Nitrincola</taxon>
    </lineage>
</organism>
<evidence type="ECO:0000259" key="4">
    <source>
        <dbReference type="PROSITE" id="PS51123"/>
    </source>
</evidence>
<keyword evidence="3" id="KW-0812">Transmembrane</keyword>
<feature type="coiled-coil region" evidence="2">
    <location>
        <begin position="54"/>
        <end position="81"/>
    </location>
</feature>
<evidence type="ECO:0000256" key="3">
    <source>
        <dbReference type="SAM" id="Phobius"/>
    </source>
</evidence>
<dbReference type="InterPro" id="IPR006665">
    <property type="entry name" value="OmpA-like"/>
</dbReference>
<dbReference type="NCBIfam" id="NF006543">
    <property type="entry name" value="PRK09039.1-2"/>
    <property type="match status" value="1"/>
</dbReference>
<feature type="domain" description="OmpA-like" evidence="4">
    <location>
        <begin position="257"/>
        <end position="383"/>
    </location>
</feature>
<dbReference type="Gene3D" id="3.30.1330.60">
    <property type="entry name" value="OmpA-like domain"/>
    <property type="match status" value="1"/>
</dbReference>
<name>A0A5J6LBS7_9GAMM</name>
<accession>A0A5J6LBS7</accession>
<evidence type="ECO:0000313" key="5">
    <source>
        <dbReference type="EMBL" id="QEW06059.1"/>
    </source>
</evidence>
<dbReference type="CDD" id="cd07185">
    <property type="entry name" value="OmpA_C-like"/>
    <property type="match status" value="1"/>
</dbReference>
<dbReference type="RefSeq" id="WP_151054091.1">
    <property type="nucleotide sequence ID" value="NZ_CP044222.1"/>
</dbReference>
<dbReference type="Proteomes" id="UP000325606">
    <property type="component" value="Chromosome"/>
</dbReference>
<dbReference type="Pfam" id="PF00691">
    <property type="entry name" value="OmpA"/>
    <property type="match status" value="1"/>
</dbReference>
<dbReference type="PANTHER" id="PTHR30329">
    <property type="entry name" value="STATOR ELEMENT OF FLAGELLAR MOTOR COMPLEX"/>
    <property type="match status" value="1"/>
</dbReference>
<evidence type="ECO:0000256" key="2">
    <source>
        <dbReference type="SAM" id="Coils"/>
    </source>
</evidence>
<reference evidence="5 6" key="1">
    <citation type="submission" date="2019-09" db="EMBL/GenBank/DDBJ databases">
        <title>Nitrincola iocasae sp. nov., a bacterium isolated from the sediment collected at a cold seep field in South China Sea.</title>
        <authorList>
            <person name="Zhang H."/>
            <person name="Wang H."/>
            <person name="Li C."/>
        </authorList>
    </citation>
    <scope>NUCLEOTIDE SEQUENCE [LARGE SCALE GENOMIC DNA]</scope>
    <source>
        <strain evidence="5 6">KXZD1103</strain>
    </source>
</reference>
<evidence type="ECO:0000313" key="6">
    <source>
        <dbReference type="Proteomes" id="UP000325606"/>
    </source>
</evidence>
<dbReference type="GO" id="GO:0016020">
    <property type="term" value="C:membrane"/>
    <property type="evidence" value="ECO:0007669"/>
    <property type="project" value="UniProtKB-UniRule"/>
</dbReference>
<dbReference type="InterPro" id="IPR036737">
    <property type="entry name" value="OmpA-like_sf"/>
</dbReference>
<keyword evidence="3" id="KW-1133">Transmembrane helix</keyword>
<feature type="coiled-coil region" evidence="2">
    <location>
        <begin position="180"/>
        <end position="207"/>
    </location>
</feature>
<protein>
    <submittedName>
        <fullName evidence="5">Peptidoglycan-binding protein</fullName>
    </submittedName>
</protein>
<proteinExistence type="predicted"/>
<keyword evidence="2" id="KW-0175">Coiled coil</keyword>
<dbReference type="KEGG" id="nik:F5I99_05860"/>
<dbReference type="PROSITE" id="PS51123">
    <property type="entry name" value="OMPA_2"/>
    <property type="match status" value="1"/>
</dbReference>
<keyword evidence="6" id="KW-1185">Reference proteome</keyword>
<sequence>MLGSGRRQRSQINAWPGYVDALSALLMLVIFMLMIYMVSQLYLSQALSDRDSELAQLSNRLNEISRLLMLEEERTEQLTAELTSLRSSYQQSLSREEAMQQALDSLLGDLNASEQAQQQIATRAAELETQLEQERTAFMQLRTLADEQESQIAGLSSSIESTDTALKEEQELTASQQDFILQLTQRIDALQEQLKQISAALQLQETISAEREAEIAGLGQRLNRLLAERVNQLERYQSEFFGRLRDILEDNENIRIVGDRFLLPSELFFASGSAELGTSGRSELNKFATLLLEIADKIPDDVDWILRVDGHTDRLPINTETFPSNWELSTARAVAVVRYLASQGVPQKHMAAAGFGEFYPVDPGNSTDALQRNRRIEIKLTDR</sequence>
<dbReference type="SUPFAM" id="SSF103088">
    <property type="entry name" value="OmpA-like"/>
    <property type="match status" value="1"/>
</dbReference>
<gene>
    <name evidence="5" type="ORF">F5I99_05860</name>
</gene>
<dbReference type="EMBL" id="CP044222">
    <property type="protein sequence ID" value="QEW06059.1"/>
    <property type="molecule type" value="Genomic_DNA"/>
</dbReference>
<dbReference type="AlphaFoldDB" id="A0A5J6LBS7"/>
<feature type="coiled-coil region" evidence="2">
    <location>
        <begin position="110"/>
        <end position="144"/>
    </location>
</feature>
<feature type="transmembrane region" description="Helical" evidence="3">
    <location>
        <begin position="21"/>
        <end position="43"/>
    </location>
</feature>
<dbReference type="InterPro" id="IPR050330">
    <property type="entry name" value="Bact_OuterMem_StrucFunc"/>
</dbReference>
<evidence type="ECO:0000256" key="1">
    <source>
        <dbReference type="PROSITE-ProRule" id="PRU00473"/>
    </source>
</evidence>
<dbReference type="PANTHER" id="PTHR30329:SF21">
    <property type="entry name" value="LIPOPROTEIN YIAD-RELATED"/>
    <property type="match status" value="1"/>
</dbReference>
<keyword evidence="1 3" id="KW-0472">Membrane</keyword>